<feature type="domain" description="C3H1-type" evidence="7">
    <location>
        <begin position="243"/>
        <end position="271"/>
    </location>
</feature>
<dbReference type="InterPro" id="IPR045877">
    <property type="entry name" value="ZFP36-like"/>
</dbReference>
<dbReference type="PANTHER" id="PTHR12547">
    <property type="entry name" value="CCCH ZINC FINGER/TIS11-RELATED"/>
    <property type="match status" value="1"/>
</dbReference>
<evidence type="ECO:0000313" key="9">
    <source>
        <dbReference type="Proteomes" id="UP000036987"/>
    </source>
</evidence>
<proteinExistence type="predicted"/>
<comment type="caution">
    <text evidence="8">The sequence shown here is derived from an EMBL/GenBank/DDBJ whole genome shotgun (WGS) entry which is preliminary data.</text>
</comment>
<dbReference type="InterPro" id="IPR036855">
    <property type="entry name" value="Znf_CCCH_sf"/>
</dbReference>
<dbReference type="InterPro" id="IPR000571">
    <property type="entry name" value="Znf_CCCH"/>
</dbReference>
<dbReference type="Gene3D" id="4.10.1000.10">
    <property type="entry name" value="Zinc finger, CCCH-type"/>
    <property type="match status" value="2"/>
</dbReference>
<dbReference type="AlphaFoldDB" id="A0A0K9NMA9"/>
<dbReference type="SMART" id="SM00356">
    <property type="entry name" value="ZnF_C3H1"/>
    <property type="match status" value="2"/>
</dbReference>
<evidence type="ECO:0000256" key="6">
    <source>
        <dbReference type="SAM" id="MobiDB-lite"/>
    </source>
</evidence>
<reference evidence="9" key="1">
    <citation type="journal article" date="2016" name="Nature">
        <title>The genome of the seagrass Zostera marina reveals angiosperm adaptation to the sea.</title>
        <authorList>
            <person name="Olsen J.L."/>
            <person name="Rouze P."/>
            <person name="Verhelst B."/>
            <person name="Lin Y.-C."/>
            <person name="Bayer T."/>
            <person name="Collen J."/>
            <person name="Dattolo E."/>
            <person name="De Paoli E."/>
            <person name="Dittami S."/>
            <person name="Maumus F."/>
            <person name="Michel G."/>
            <person name="Kersting A."/>
            <person name="Lauritano C."/>
            <person name="Lohaus R."/>
            <person name="Toepel M."/>
            <person name="Tonon T."/>
            <person name="Vanneste K."/>
            <person name="Amirebrahimi M."/>
            <person name="Brakel J."/>
            <person name="Bostroem C."/>
            <person name="Chovatia M."/>
            <person name="Grimwood J."/>
            <person name="Jenkins J.W."/>
            <person name="Jueterbock A."/>
            <person name="Mraz A."/>
            <person name="Stam W.T."/>
            <person name="Tice H."/>
            <person name="Bornberg-Bauer E."/>
            <person name="Green P.J."/>
            <person name="Pearson G.A."/>
            <person name="Procaccini G."/>
            <person name="Duarte C.M."/>
            <person name="Schmutz J."/>
            <person name="Reusch T.B.H."/>
            <person name="Van de Peer Y."/>
        </authorList>
    </citation>
    <scope>NUCLEOTIDE SEQUENCE [LARGE SCALE GENOMIC DNA]</scope>
    <source>
        <strain evidence="9">cv. Finnish</strain>
    </source>
</reference>
<keyword evidence="4 5" id="KW-0862">Zinc</keyword>
<gene>
    <name evidence="8" type="ORF">ZOSMA_80G00210</name>
</gene>
<evidence type="ECO:0000256" key="3">
    <source>
        <dbReference type="ARBA" id="ARBA00022771"/>
    </source>
</evidence>
<dbReference type="GO" id="GO:0003729">
    <property type="term" value="F:mRNA binding"/>
    <property type="evidence" value="ECO:0007669"/>
    <property type="project" value="InterPro"/>
</dbReference>
<dbReference type="GO" id="GO:0008270">
    <property type="term" value="F:zinc ion binding"/>
    <property type="evidence" value="ECO:0007669"/>
    <property type="project" value="UniProtKB-KW"/>
</dbReference>
<dbReference type="FunFam" id="4.10.1000.10:FF:000001">
    <property type="entry name" value="zinc finger CCCH domain-containing protein 15-like"/>
    <property type="match status" value="1"/>
</dbReference>
<dbReference type="OrthoDB" id="410307at2759"/>
<dbReference type="STRING" id="29655.A0A0K9NMA9"/>
<evidence type="ECO:0000256" key="1">
    <source>
        <dbReference type="ARBA" id="ARBA00022723"/>
    </source>
</evidence>
<name>A0A0K9NMA9_ZOSMR</name>
<keyword evidence="1 5" id="KW-0479">Metal-binding</keyword>
<dbReference type="Proteomes" id="UP000036987">
    <property type="component" value="Unassembled WGS sequence"/>
</dbReference>
<evidence type="ECO:0000313" key="8">
    <source>
        <dbReference type="EMBL" id="KMZ57929.1"/>
    </source>
</evidence>
<sequence length="274" mass="30487">MMDGGEITAPDTPPISSSPTTPISTISSSSFLSQTFRFSHNEGDAIDDDFLEKERIRISKMLGDATSNYKYCINLLCRAISEIEALQKEKMDLTEEFLSAKRKLDVFIEGPIGKENMAPSSSSSSMSPVVVGGKRSVPKSISIRSKGFLSIKNTNIADGERNSNGNSLGIEVKHPHRLLVPVTGKEGIEETQKSGVELEVYDQGMAKTELCNKWEEMAWCPYGKQCQFAHGMEELRPVIRHPRYKTQLCRMVTLPEGCPYGHRCHFRHPVSDQG</sequence>
<evidence type="ECO:0000256" key="5">
    <source>
        <dbReference type="PROSITE-ProRule" id="PRU00723"/>
    </source>
</evidence>
<dbReference type="SUPFAM" id="SSF90229">
    <property type="entry name" value="CCCH zinc finger"/>
    <property type="match status" value="2"/>
</dbReference>
<keyword evidence="9" id="KW-1185">Reference proteome</keyword>
<feature type="compositionally biased region" description="Low complexity" evidence="6">
    <location>
        <begin position="14"/>
        <end position="24"/>
    </location>
</feature>
<feature type="region of interest" description="Disordered" evidence="6">
    <location>
        <begin position="1"/>
        <end position="24"/>
    </location>
</feature>
<dbReference type="FunFam" id="4.10.1000.10:FF:000002">
    <property type="entry name" value="Zinc finger protein 36, C3H1 type-like 1"/>
    <property type="match status" value="1"/>
</dbReference>
<protein>
    <recommendedName>
        <fullName evidence="7">C3H1-type domain-containing protein</fullName>
    </recommendedName>
</protein>
<feature type="domain" description="C3H1-type" evidence="7">
    <location>
        <begin position="205"/>
        <end position="233"/>
    </location>
</feature>
<dbReference type="PROSITE" id="PS50103">
    <property type="entry name" value="ZF_C3H1"/>
    <property type="match status" value="2"/>
</dbReference>
<keyword evidence="3 5" id="KW-0863">Zinc-finger</keyword>
<feature type="zinc finger region" description="C3H1-type" evidence="5">
    <location>
        <begin position="205"/>
        <end position="233"/>
    </location>
</feature>
<evidence type="ECO:0000256" key="2">
    <source>
        <dbReference type="ARBA" id="ARBA00022737"/>
    </source>
</evidence>
<dbReference type="PANTHER" id="PTHR12547:SF153">
    <property type="entry name" value="ZINC FINGER CCCH DOMAIN-CONTAINING PROTEIN 9"/>
    <property type="match status" value="1"/>
</dbReference>
<accession>A0A0K9NMA9</accession>
<evidence type="ECO:0000256" key="4">
    <source>
        <dbReference type="ARBA" id="ARBA00022833"/>
    </source>
</evidence>
<dbReference type="Pfam" id="PF00642">
    <property type="entry name" value="zf-CCCH"/>
    <property type="match status" value="1"/>
</dbReference>
<organism evidence="8 9">
    <name type="scientific">Zostera marina</name>
    <name type="common">Eelgrass</name>
    <dbReference type="NCBI Taxonomy" id="29655"/>
    <lineage>
        <taxon>Eukaryota</taxon>
        <taxon>Viridiplantae</taxon>
        <taxon>Streptophyta</taxon>
        <taxon>Embryophyta</taxon>
        <taxon>Tracheophyta</taxon>
        <taxon>Spermatophyta</taxon>
        <taxon>Magnoliopsida</taxon>
        <taxon>Liliopsida</taxon>
        <taxon>Zosteraceae</taxon>
        <taxon>Zostera</taxon>
    </lineage>
</organism>
<evidence type="ECO:0000259" key="7">
    <source>
        <dbReference type="PROSITE" id="PS50103"/>
    </source>
</evidence>
<feature type="zinc finger region" description="C3H1-type" evidence="5">
    <location>
        <begin position="243"/>
        <end position="271"/>
    </location>
</feature>
<keyword evidence="2" id="KW-0677">Repeat</keyword>
<dbReference type="EMBL" id="LFYR01001997">
    <property type="protein sequence ID" value="KMZ57929.1"/>
    <property type="molecule type" value="Genomic_DNA"/>
</dbReference>